<evidence type="ECO:0000313" key="6">
    <source>
        <dbReference type="EMBL" id="TRY77992.1"/>
    </source>
</evidence>
<comment type="caution">
    <text evidence="6">The sequence shown here is derived from an EMBL/GenBank/DDBJ whole genome shotgun (WGS) entry which is preliminary data.</text>
</comment>
<evidence type="ECO:0000256" key="2">
    <source>
        <dbReference type="ARBA" id="ARBA00004532"/>
    </source>
</evidence>
<keyword evidence="4" id="KW-0472">Membrane</keyword>
<keyword evidence="7" id="KW-1185">Reference proteome</keyword>
<dbReference type="Proteomes" id="UP000318571">
    <property type="component" value="Chromosome 11"/>
</dbReference>
<evidence type="ECO:0000256" key="1">
    <source>
        <dbReference type="ARBA" id="ARBA00004175"/>
    </source>
</evidence>
<dbReference type="GO" id="GO:0044218">
    <property type="term" value="C:other organism cell membrane"/>
    <property type="evidence" value="ECO:0007669"/>
    <property type="project" value="UniProtKB-KW"/>
</dbReference>
<sequence length="202" mass="23401">MLSFPVVYTHYGDFQFGFHEREVFAAHREIVVTVNDLDSITGSSGVIAWELGEKNIHLILMWSVPYNLNFFNAHFGFGMVHLTTKFTRDMLPYWYRRMYEGDPGSYKRGEAGTSLVYKHHDVFILGHLEADSYQPVLNVSVMPWSTKNLAPSIWHQLYLQTVRDREAQPFSKASSPNFHTYSECADMDQDSMLSIKQSRVYV</sequence>
<keyword evidence="4" id="KW-1053">Target membrane</keyword>
<dbReference type="Gene3D" id="2.60.270.20">
    <property type="entry name" value="Cytolysin/lectin"/>
    <property type="match status" value="1"/>
</dbReference>
<evidence type="ECO:0000313" key="7">
    <source>
        <dbReference type="Proteomes" id="UP000318571"/>
    </source>
</evidence>
<gene>
    <name evidence="6" type="ORF">TCAL_11890</name>
</gene>
<dbReference type="SUPFAM" id="SSF63724">
    <property type="entry name" value="Cytolysin/lectin"/>
    <property type="match status" value="1"/>
</dbReference>
<organism evidence="6 7">
    <name type="scientific">Tigriopus californicus</name>
    <name type="common">Marine copepod</name>
    <dbReference type="NCBI Taxonomy" id="6832"/>
    <lineage>
        <taxon>Eukaryota</taxon>
        <taxon>Metazoa</taxon>
        <taxon>Ecdysozoa</taxon>
        <taxon>Arthropoda</taxon>
        <taxon>Crustacea</taxon>
        <taxon>Multicrustacea</taxon>
        <taxon>Hexanauplia</taxon>
        <taxon>Copepoda</taxon>
        <taxon>Harpacticoida</taxon>
        <taxon>Harpacticidae</taxon>
        <taxon>Tigriopus</taxon>
    </lineage>
</organism>
<reference evidence="6 7" key="1">
    <citation type="journal article" date="2018" name="Nat. Ecol. Evol.">
        <title>Genomic signatures of mitonuclear coevolution across populations of Tigriopus californicus.</title>
        <authorList>
            <person name="Barreto F.S."/>
            <person name="Watson E.T."/>
            <person name="Lima T.G."/>
            <person name="Willett C.S."/>
            <person name="Edmands S."/>
            <person name="Li W."/>
            <person name="Burton R.S."/>
        </authorList>
    </citation>
    <scope>NUCLEOTIDE SEQUENCE [LARGE SCALE GENOMIC DNA]</scope>
    <source>
        <strain evidence="6 7">San Diego</strain>
    </source>
</reference>
<comment type="subcellular location">
    <subcellularLocation>
        <location evidence="2">Nematocyst</location>
    </subcellularLocation>
    <subcellularLocation>
        <location evidence="1">Target cell membrane</location>
    </subcellularLocation>
</comment>
<accession>A0A553PJY6</accession>
<proteinExistence type="predicted"/>
<keyword evidence="5" id="KW-0166">Nematocyst</keyword>
<dbReference type="GO" id="GO:0042151">
    <property type="term" value="C:nematocyst"/>
    <property type="evidence" value="ECO:0007669"/>
    <property type="project" value="UniProtKB-SubCell"/>
</dbReference>
<evidence type="ECO:0000256" key="4">
    <source>
        <dbReference type="ARBA" id="ARBA00023298"/>
    </source>
</evidence>
<protein>
    <submittedName>
        <fullName evidence="6">Uncharacterized protein</fullName>
    </submittedName>
</protein>
<name>A0A553PJY6_TIGCA</name>
<keyword evidence="3" id="KW-1052">Target cell membrane</keyword>
<dbReference type="EMBL" id="VCGU01000003">
    <property type="protein sequence ID" value="TRY77992.1"/>
    <property type="molecule type" value="Genomic_DNA"/>
</dbReference>
<dbReference type="OMA" id="YHEREIF"/>
<evidence type="ECO:0000256" key="5">
    <source>
        <dbReference type="ARBA" id="ARBA00023331"/>
    </source>
</evidence>
<evidence type="ECO:0000256" key="3">
    <source>
        <dbReference type="ARBA" id="ARBA00022537"/>
    </source>
</evidence>
<dbReference type="InterPro" id="IPR015926">
    <property type="entry name" value="Cytolysin/lectin"/>
</dbReference>
<dbReference type="AlphaFoldDB" id="A0A553PJY6"/>